<comment type="caution">
    <text evidence="5">The sequence shown here is derived from an EMBL/GenBank/DDBJ whole genome shotgun (WGS) entry which is preliminary data.</text>
</comment>
<dbReference type="GO" id="GO:0003700">
    <property type="term" value="F:DNA-binding transcription factor activity"/>
    <property type="evidence" value="ECO:0007669"/>
    <property type="project" value="InterPro"/>
</dbReference>
<keyword evidence="1" id="KW-0805">Transcription regulation</keyword>
<dbReference type="Pfam" id="PF00392">
    <property type="entry name" value="GntR"/>
    <property type="match status" value="1"/>
</dbReference>
<evidence type="ECO:0000313" key="6">
    <source>
        <dbReference type="Proteomes" id="UP000664398"/>
    </source>
</evidence>
<dbReference type="InterPro" id="IPR011711">
    <property type="entry name" value="GntR_C"/>
</dbReference>
<dbReference type="InterPro" id="IPR000524">
    <property type="entry name" value="Tscrpt_reg_HTH_GntR"/>
</dbReference>
<dbReference type="PANTHER" id="PTHR43537">
    <property type="entry name" value="TRANSCRIPTIONAL REGULATOR, GNTR FAMILY"/>
    <property type="match status" value="1"/>
</dbReference>
<dbReference type="AlphaFoldDB" id="A0A939RXN0"/>
<gene>
    <name evidence="5" type="ORF">J4H91_01715</name>
</gene>
<dbReference type="Proteomes" id="UP000664398">
    <property type="component" value="Unassembled WGS sequence"/>
</dbReference>
<dbReference type="SUPFAM" id="SSF48008">
    <property type="entry name" value="GntR ligand-binding domain-like"/>
    <property type="match status" value="1"/>
</dbReference>
<protein>
    <submittedName>
        <fullName evidence="5">FadR family transcriptional regulator</fullName>
    </submittedName>
</protein>
<dbReference type="PRINTS" id="PR00035">
    <property type="entry name" value="HTHGNTR"/>
</dbReference>
<dbReference type="GO" id="GO:0003677">
    <property type="term" value="F:DNA binding"/>
    <property type="evidence" value="ECO:0007669"/>
    <property type="project" value="UniProtKB-KW"/>
</dbReference>
<evidence type="ECO:0000313" key="5">
    <source>
        <dbReference type="EMBL" id="MBO1804036.1"/>
    </source>
</evidence>
<dbReference type="InterPro" id="IPR036390">
    <property type="entry name" value="WH_DNA-bd_sf"/>
</dbReference>
<dbReference type="SMART" id="SM00895">
    <property type="entry name" value="FCD"/>
    <property type="match status" value="1"/>
</dbReference>
<dbReference type="SMART" id="SM00345">
    <property type="entry name" value="HTH_GNTR"/>
    <property type="match status" value="1"/>
</dbReference>
<dbReference type="PANTHER" id="PTHR43537:SF44">
    <property type="entry name" value="GNTR FAMILY REGULATORY PROTEIN"/>
    <property type="match status" value="1"/>
</dbReference>
<keyword evidence="6" id="KW-1185">Reference proteome</keyword>
<dbReference type="Gene3D" id="1.20.120.530">
    <property type="entry name" value="GntR ligand-binding domain-like"/>
    <property type="match status" value="1"/>
</dbReference>
<name>A0A939RXN0_9MICO</name>
<organism evidence="5 6">
    <name type="scientific">Leucobacter ruminantium</name>
    <dbReference type="NCBI Taxonomy" id="1289170"/>
    <lineage>
        <taxon>Bacteria</taxon>
        <taxon>Bacillati</taxon>
        <taxon>Actinomycetota</taxon>
        <taxon>Actinomycetes</taxon>
        <taxon>Micrococcales</taxon>
        <taxon>Microbacteriaceae</taxon>
        <taxon>Leucobacter</taxon>
    </lineage>
</organism>
<evidence type="ECO:0000256" key="1">
    <source>
        <dbReference type="ARBA" id="ARBA00023015"/>
    </source>
</evidence>
<dbReference type="InterPro" id="IPR008920">
    <property type="entry name" value="TF_FadR/GntR_C"/>
</dbReference>
<evidence type="ECO:0000259" key="4">
    <source>
        <dbReference type="PROSITE" id="PS50949"/>
    </source>
</evidence>
<evidence type="ECO:0000256" key="3">
    <source>
        <dbReference type="ARBA" id="ARBA00023163"/>
    </source>
</evidence>
<keyword evidence="2" id="KW-0238">DNA-binding</keyword>
<dbReference type="SUPFAM" id="SSF46785">
    <property type="entry name" value="Winged helix' DNA-binding domain"/>
    <property type="match status" value="1"/>
</dbReference>
<feature type="domain" description="HTH gntR-type" evidence="4">
    <location>
        <begin position="18"/>
        <end position="89"/>
    </location>
</feature>
<reference evidence="5" key="1">
    <citation type="submission" date="2021-03" db="EMBL/GenBank/DDBJ databases">
        <title>Leucobacter chromiisoli sp. nov., isolated from chromium-containing soil of chemical plant.</title>
        <authorList>
            <person name="Xu Z."/>
        </authorList>
    </citation>
    <scope>NUCLEOTIDE SEQUENCE</scope>
    <source>
        <strain evidence="5">A2</strain>
    </source>
</reference>
<dbReference type="Pfam" id="PF07729">
    <property type="entry name" value="FCD"/>
    <property type="match status" value="1"/>
</dbReference>
<accession>A0A939RXN0</accession>
<sequence>MEELGRQKLVSTEVLKNHQFYASLFNDSALGSLVGLLVDMQPGDRLPSERELTQQLSISRNTLRDRIGKLESIGVLTRKERQGTFYSGLQAEQAGSVLILGLMFHQMTFESLISVRHALERQAAIEACRNATPEALGAIAAAIESMQSTEDGHGLLVADWAFHKALFTASASPALLFFSQMLHGVLQGTLRHLTLERDFRTMRRVHADVLRAVEARDAEAATVAIDAHFEWLRELRERELADEL</sequence>
<proteinExistence type="predicted"/>
<keyword evidence="3" id="KW-0804">Transcription</keyword>
<evidence type="ECO:0000256" key="2">
    <source>
        <dbReference type="ARBA" id="ARBA00023125"/>
    </source>
</evidence>
<dbReference type="InterPro" id="IPR036388">
    <property type="entry name" value="WH-like_DNA-bd_sf"/>
</dbReference>
<dbReference type="Gene3D" id="1.10.10.10">
    <property type="entry name" value="Winged helix-like DNA-binding domain superfamily/Winged helix DNA-binding domain"/>
    <property type="match status" value="1"/>
</dbReference>
<dbReference type="RefSeq" id="WP_208044507.1">
    <property type="nucleotide sequence ID" value="NZ_JAGDYL010000001.1"/>
</dbReference>
<dbReference type="EMBL" id="JAGDYL010000001">
    <property type="protein sequence ID" value="MBO1804036.1"/>
    <property type="molecule type" value="Genomic_DNA"/>
</dbReference>
<dbReference type="PROSITE" id="PS50949">
    <property type="entry name" value="HTH_GNTR"/>
    <property type="match status" value="1"/>
</dbReference>